<dbReference type="Gene3D" id="3.40.190.290">
    <property type="match status" value="1"/>
</dbReference>
<name>A0A4Q8LNS7_9GAMM</name>
<dbReference type="CDD" id="cd08422">
    <property type="entry name" value="PBP2_CrgA_like"/>
    <property type="match status" value="1"/>
</dbReference>
<dbReference type="InterPro" id="IPR036388">
    <property type="entry name" value="WH-like_DNA-bd_sf"/>
</dbReference>
<dbReference type="Pfam" id="PF03466">
    <property type="entry name" value="LysR_substrate"/>
    <property type="match status" value="1"/>
</dbReference>
<organism evidence="6 7">
    <name type="scientific">Pseudoxanthomonas winnipegensis</name>
    <dbReference type="NCBI Taxonomy" id="2480810"/>
    <lineage>
        <taxon>Bacteria</taxon>
        <taxon>Pseudomonadati</taxon>
        <taxon>Pseudomonadota</taxon>
        <taxon>Gammaproteobacteria</taxon>
        <taxon>Lysobacterales</taxon>
        <taxon>Lysobacteraceae</taxon>
        <taxon>Pseudoxanthomonas</taxon>
    </lineage>
</organism>
<feature type="domain" description="HTH lysR-type" evidence="5">
    <location>
        <begin position="1"/>
        <end position="59"/>
    </location>
</feature>
<dbReference type="GO" id="GO:0043565">
    <property type="term" value="F:sequence-specific DNA binding"/>
    <property type="evidence" value="ECO:0007669"/>
    <property type="project" value="TreeGrafter"/>
</dbReference>
<dbReference type="PANTHER" id="PTHR30537:SF35">
    <property type="entry name" value="TRANSCRIPTIONAL REGULATORY PROTEIN"/>
    <property type="match status" value="1"/>
</dbReference>
<evidence type="ECO:0000313" key="7">
    <source>
        <dbReference type="Proteomes" id="UP000291286"/>
    </source>
</evidence>
<dbReference type="Proteomes" id="UP000291286">
    <property type="component" value="Unassembled WGS sequence"/>
</dbReference>
<dbReference type="GO" id="GO:0006351">
    <property type="term" value="P:DNA-templated transcription"/>
    <property type="evidence" value="ECO:0007669"/>
    <property type="project" value="TreeGrafter"/>
</dbReference>
<dbReference type="InterPro" id="IPR005119">
    <property type="entry name" value="LysR_subst-bd"/>
</dbReference>
<comment type="similarity">
    <text evidence="1">Belongs to the LysR transcriptional regulatory family.</text>
</comment>
<dbReference type="Pfam" id="PF00126">
    <property type="entry name" value="HTH_1"/>
    <property type="match status" value="1"/>
</dbReference>
<dbReference type="Gene3D" id="1.10.10.10">
    <property type="entry name" value="Winged helix-like DNA-binding domain superfamily/Winged helix DNA-binding domain"/>
    <property type="match status" value="1"/>
</dbReference>
<dbReference type="SUPFAM" id="SSF53850">
    <property type="entry name" value="Periplasmic binding protein-like II"/>
    <property type="match status" value="1"/>
</dbReference>
<dbReference type="GO" id="GO:0003700">
    <property type="term" value="F:DNA-binding transcription factor activity"/>
    <property type="evidence" value="ECO:0007669"/>
    <property type="project" value="InterPro"/>
</dbReference>
<sequence>MDTIDAMRVFATVVERSGFSAAAEALDMSTPSVTRHVAWLEQRLGTRLLNRTTRHVSLTSAGAAYHERCLKLLAEFDETEAAVTAQTLEPAGLLRINAPVSFGIARLGGLVARFAELHPQVTVDVDLSDRLVDLVEEGYDLAIRITRQPTPSLIARPLAQAQMFLCASPAYLARVGTPQSVADLERLGVLGYRYSSGGDTWTLEGPGGAESLRVTERLRANNGDLLREAAIAGMGITLQPDFIVGQALEDGRLARVLPDYEVPPLRIFAVYASRSHLAPKVRSFIDFLVEFFATGCPQPLVETAPPEAAKARRR</sequence>
<accession>A0A4Q8LNS7</accession>
<dbReference type="EMBL" id="SHMB01000001">
    <property type="protein sequence ID" value="TAA32797.1"/>
    <property type="molecule type" value="Genomic_DNA"/>
</dbReference>
<protein>
    <submittedName>
        <fullName evidence="6">LysR family transcriptional regulator</fullName>
    </submittedName>
</protein>
<evidence type="ECO:0000256" key="2">
    <source>
        <dbReference type="ARBA" id="ARBA00023015"/>
    </source>
</evidence>
<proteinExistence type="inferred from homology"/>
<dbReference type="InterPro" id="IPR000847">
    <property type="entry name" value="LysR_HTH_N"/>
</dbReference>
<evidence type="ECO:0000256" key="4">
    <source>
        <dbReference type="ARBA" id="ARBA00023163"/>
    </source>
</evidence>
<reference evidence="6 7" key="1">
    <citation type="submission" date="2019-02" db="EMBL/GenBank/DDBJ databases">
        <title>WGS of Pseudoxanthomonas species novum from clinical isolates.</title>
        <authorList>
            <person name="Bernier A.-M."/>
            <person name="Bernard K."/>
            <person name="Vachon A."/>
        </authorList>
    </citation>
    <scope>NUCLEOTIDE SEQUENCE [LARGE SCALE GENOMIC DNA]</scope>
    <source>
        <strain evidence="6 7">NML171202</strain>
    </source>
</reference>
<dbReference type="RefSeq" id="WP_130514674.1">
    <property type="nucleotide sequence ID" value="NZ_SHMA01000001.1"/>
</dbReference>
<evidence type="ECO:0000259" key="5">
    <source>
        <dbReference type="PROSITE" id="PS50931"/>
    </source>
</evidence>
<dbReference type="InterPro" id="IPR058163">
    <property type="entry name" value="LysR-type_TF_proteobact-type"/>
</dbReference>
<dbReference type="InterPro" id="IPR036390">
    <property type="entry name" value="WH_DNA-bd_sf"/>
</dbReference>
<dbReference type="FunFam" id="1.10.10.10:FF:000001">
    <property type="entry name" value="LysR family transcriptional regulator"/>
    <property type="match status" value="1"/>
</dbReference>
<keyword evidence="3" id="KW-0238">DNA-binding</keyword>
<dbReference type="PROSITE" id="PS50931">
    <property type="entry name" value="HTH_LYSR"/>
    <property type="match status" value="1"/>
</dbReference>
<evidence type="ECO:0000256" key="1">
    <source>
        <dbReference type="ARBA" id="ARBA00009437"/>
    </source>
</evidence>
<evidence type="ECO:0000313" key="6">
    <source>
        <dbReference type="EMBL" id="TAA32797.1"/>
    </source>
</evidence>
<dbReference type="SUPFAM" id="SSF46785">
    <property type="entry name" value="Winged helix' DNA-binding domain"/>
    <property type="match status" value="1"/>
</dbReference>
<dbReference type="FunFam" id="3.40.190.290:FF:000001">
    <property type="entry name" value="Transcriptional regulator, LysR family"/>
    <property type="match status" value="1"/>
</dbReference>
<keyword evidence="2" id="KW-0805">Transcription regulation</keyword>
<dbReference type="PANTHER" id="PTHR30537">
    <property type="entry name" value="HTH-TYPE TRANSCRIPTIONAL REGULATOR"/>
    <property type="match status" value="1"/>
</dbReference>
<keyword evidence="4" id="KW-0804">Transcription</keyword>
<gene>
    <name evidence="6" type="ORF">EA661_00450</name>
</gene>
<dbReference type="AlphaFoldDB" id="A0A4Q8LNS7"/>
<comment type="caution">
    <text evidence="6">The sequence shown here is derived from an EMBL/GenBank/DDBJ whole genome shotgun (WGS) entry which is preliminary data.</text>
</comment>
<evidence type="ECO:0000256" key="3">
    <source>
        <dbReference type="ARBA" id="ARBA00023125"/>
    </source>
</evidence>